<evidence type="ECO:0000256" key="3">
    <source>
        <dbReference type="ARBA" id="ARBA00082904"/>
    </source>
</evidence>
<name>A0AAV4XFR5_CAEEX</name>
<dbReference type="Pfam" id="PF13621">
    <property type="entry name" value="Cupin_8"/>
    <property type="match status" value="1"/>
</dbReference>
<dbReference type="GO" id="GO:0005634">
    <property type="term" value="C:nucleus"/>
    <property type="evidence" value="ECO:0007669"/>
    <property type="project" value="TreeGrafter"/>
</dbReference>
<dbReference type="GO" id="GO:0043565">
    <property type="term" value="F:sequence-specific DNA binding"/>
    <property type="evidence" value="ECO:0007669"/>
    <property type="project" value="TreeGrafter"/>
</dbReference>
<dbReference type="InterPro" id="IPR003347">
    <property type="entry name" value="JmjC_dom"/>
</dbReference>
<dbReference type="GO" id="GO:0005737">
    <property type="term" value="C:cytoplasm"/>
    <property type="evidence" value="ECO:0007669"/>
    <property type="project" value="TreeGrafter"/>
</dbReference>
<accession>A0AAV4XFR5</accession>
<evidence type="ECO:0000313" key="5">
    <source>
        <dbReference type="EMBL" id="GIY93508.1"/>
    </source>
</evidence>
<reference evidence="5 6" key="1">
    <citation type="submission" date="2021-06" db="EMBL/GenBank/DDBJ databases">
        <title>Caerostris extrusa draft genome.</title>
        <authorList>
            <person name="Kono N."/>
            <person name="Arakawa K."/>
        </authorList>
    </citation>
    <scope>NUCLEOTIDE SEQUENCE [LARGE SCALE GENOMIC DNA]</scope>
</reference>
<dbReference type="SUPFAM" id="SSF51197">
    <property type="entry name" value="Clavaminate synthase-like"/>
    <property type="match status" value="1"/>
</dbReference>
<comment type="catalytic activity">
    <reaction evidence="2">
        <text>L-lysyl-[protein] + 2-oxoglutarate + O2 = 4-hydroxy-L-lysyl-[protein] + succinate + CO2</text>
        <dbReference type="Rhea" id="RHEA:57156"/>
        <dbReference type="Rhea" id="RHEA-COMP:9752"/>
        <dbReference type="Rhea" id="RHEA-COMP:15084"/>
        <dbReference type="ChEBI" id="CHEBI:15379"/>
        <dbReference type="ChEBI" id="CHEBI:16526"/>
        <dbReference type="ChEBI" id="CHEBI:16810"/>
        <dbReference type="ChEBI" id="CHEBI:29969"/>
        <dbReference type="ChEBI" id="CHEBI:30031"/>
        <dbReference type="ChEBI" id="CHEBI:141495"/>
    </reaction>
</comment>
<dbReference type="PANTHER" id="PTHR12480">
    <property type="entry name" value="ARGININE DEMETHYLASE AND LYSYL-HYDROXYLASE JMJD"/>
    <property type="match status" value="1"/>
</dbReference>
<keyword evidence="6" id="KW-1185">Reference proteome</keyword>
<evidence type="ECO:0000313" key="6">
    <source>
        <dbReference type="Proteomes" id="UP001054945"/>
    </source>
</evidence>
<comment type="caution">
    <text evidence="5">The sequence shown here is derived from an EMBL/GenBank/DDBJ whole genome shotgun (WGS) entry which is preliminary data.</text>
</comment>
<protein>
    <recommendedName>
        <fullName evidence="3">Jumonji domain-containing protein 4</fullName>
    </recommendedName>
</protein>
<evidence type="ECO:0000259" key="4">
    <source>
        <dbReference type="PROSITE" id="PS51184"/>
    </source>
</evidence>
<dbReference type="GO" id="GO:0045905">
    <property type="term" value="P:positive regulation of translational termination"/>
    <property type="evidence" value="ECO:0007669"/>
    <property type="project" value="TreeGrafter"/>
</dbReference>
<dbReference type="InterPro" id="IPR050910">
    <property type="entry name" value="JMJD6_ArgDemeth/LysHydrox"/>
</dbReference>
<comment type="similarity">
    <text evidence="1">Belongs to the JMJD6 family.</text>
</comment>
<dbReference type="Proteomes" id="UP001054945">
    <property type="component" value="Unassembled WGS sequence"/>
</dbReference>
<dbReference type="AlphaFoldDB" id="A0AAV4XFR5"/>
<dbReference type="PANTHER" id="PTHR12480:SF6">
    <property type="entry name" value="2-OXOGLUTARATE AND IRON-DEPENDENT OXYGENASE JMJD4"/>
    <property type="match status" value="1"/>
</dbReference>
<gene>
    <name evidence="5" type="primary">JMJD4</name>
    <name evidence="5" type="ORF">CEXT_70361</name>
</gene>
<sequence length="277" mass="33125">MKYTNEKPYWYDPDTVSGLPNVNAPDIEKVDHISNISYECFFTNYMKANKPCILSSSFTENWKSRSEWITSDGKPNFIFLEKEFGSSVVPVSDCNNREYYSQHKEDMIFRDYLNYWRTLNCTTPQSQCLYLKDWHFQRHYPNYEAYTIPEYFSSDWLNEFCGTEKDDYKFVYMGPKNTWTPLHADVYGSYSWSANIGGRKRWKLEKLFFVPSGWYHQVWNIEDTISINHNWFNSCNIHYIWHCLHKSALDVEKELSDCKSADDWENMCQDVLKGFMV</sequence>
<feature type="domain" description="JmjC" evidence="4">
    <location>
        <begin position="137"/>
        <end position="277"/>
    </location>
</feature>
<organism evidence="5 6">
    <name type="scientific">Caerostris extrusa</name>
    <name type="common">Bark spider</name>
    <name type="synonym">Caerostris bankana</name>
    <dbReference type="NCBI Taxonomy" id="172846"/>
    <lineage>
        <taxon>Eukaryota</taxon>
        <taxon>Metazoa</taxon>
        <taxon>Ecdysozoa</taxon>
        <taxon>Arthropoda</taxon>
        <taxon>Chelicerata</taxon>
        <taxon>Arachnida</taxon>
        <taxon>Araneae</taxon>
        <taxon>Araneomorphae</taxon>
        <taxon>Entelegynae</taxon>
        <taxon>Araneoidea</taxon>
        <taxon>Araneidae</taxon>
        <taxon>Caerostris</taxon>
    </lineage>
</organism>
<proteinExistence type="inferred from homology"/>
<dbReference type="InterPro" id="IPR041667">
    <property type="entry name" value="Cupin_8"/>
</dbReference>
<dbReference type="Gene3D" id="2.60.120.650">
    <property type="entry name" value="Cupin"/>
    <property type="match status" value="2"/>
</dbReference>
<evidence type="ECO:0000256" key="2">
    <source>
        <dbReference type="ARBA" id="ARBA00047762"/>
    </source>
</evidence>
<dbReference type="SMART" id="SM00558">
    <property type="entry name" value="JmjC"/>
    <property type="match status" value="1"/>
</dbReference>
<dbReference type="GO" id="GO:0016706">
    <property type="term" value="F:2-oxoglutarate-dependent dioxygenase activity"/>
    <property type="evidence" value="ECO:0007669"/>
    <property type="project" value="TreeGrafter"/>
</dbReference>
<evidence type="ECO:0000256" key="1">
    <source>
        <dbReference type="ARBA" id="ARBA00038068"/>
    </source>
</evidence>
<dbReference type="EMBL" id="BPLR01000273">
    <property type="protein sequence ID" value="GIY93508.1"/>
    <property type="molecule type" value="Genomic_DNA"/>
</dbReference>
<dbReference type="PROSITE" id="PS51184">
    <property type="entry name" value="JMJC"/>
    <property type="match status" value="1"/>
</dbReference>